<dbReference type="InterPro" id="IPR016032">
    <property type="entry name" value="Sig_transdc_resp-reg_C-effctor"/>
</dbReference>
<keyword evidence="1" id="KW-0805">Transcription regulation</keyword>
<proteinExistence type="predicted"/>
<dbReference type="Gene3D" id="1.10.10.10">
    <property type="entry name" value="Winged helix-like DNA-binding domain superfamily/Winged helix DNA-binding domain"/>
    <property type="match status" value="1"/>
</dbReference>
<dbReference type="PRINTS" id="PR00038">
    <property type="entry name" value="HTHLUXR"/>
</dbReference>
<dbReference type="GeneID" id="55007912"/>
<sequence>MEKIETRIGEALEETTRIIKNHLKGPFPVFHEISIRHPIPLSPERIYTSKTGSDQKQGATFRLTLTPQNLYKTTITTKYKDTKVDHIHAKIYTYALFGILISNTKKMAPNLFITPDTKLTKRELEILRRSADGQTALSISEKLSLSPHTVNSHINSATRKLRCRNKPQAIALAAILELL</sequence>
<dbReference type="PANTHER" id="PTHR44688:SF16">
    <property type="entry name" value="DNA-BINDING TRANSCRIPTIONAL ACTIVATOR DEVR_DOSR"/>
    <property type="match status" value="1"/>
</dbReference>
<feature type="domain" description="HTH luxR-type" evidence="4">
    <location>
        <begin position="112"/>
        <end position="177"/>
    </location>
</feature>
<dbReference type="SUPFAM" id="SSF46894">
    <property type="entry name" value="C-terminal effector domain of the bipartite response regulators"/>
    <property type="match status" value="1"/>
</dbReference>
<evidence type="ECO:0000256" key="1">
    <source>
        <dbReference type="ARBA" id="ARBA00023015"/>
    </source>
</evidence>
<dbReference type="Pfam" id="PF00196">
    <property type="entry name" value="GerE"/>
    <property type="match status" value="1"/>
</dbReference>
<dbReference type="Proteomes" id="UP000279248">
    <property type="component" value="Segment"/>
</dbReference>
<dbReference type="GO" id="GO:0006355">
    <property type="term" value="P:regulation of DNA-templated transcription"/>
    <property type="evidence" value="ECO:0007669"/>
    <property type="project" value="InterPro"/>
</dbReference>
<dbReference type="KEGG" id="vg:55007912"/>
<evidence type="ECO:0000313" key="5">
    <source>
        <dbReference type="EMBL" id="AZF87870.1"/>
    </source>
</evidence>
<reference evidence="5 6" key="1">
    <citation type="submission" date="2018-10" db="EMBL/GenBank/DDBJ databases">
        <title>Characterization of the phiCTX-like Pseudomonas aeruginosa phage Dobby isolated from a kidney stone.</title>
        <authorList>
            <person name="Johnson G."/>
            <person name="Putonti C."/>
        </authorList>
    </citation>
    <scope>NUCLEOTIDE SEQUENCE [LARGE SCALE GENOMIC DNA]</scope>
    <source>
        <strain evidence="5 6">Dobby</strain>
    </source>
</reference>
<dbReference type="PROSITE" id="PS50043">
    <property type="entry name" value="HTH_LUXR_2"/>
    <property type="match status" value="1"/>
</dbReference>
<name>A0A3G8F3Z4_9CAUD</name>
<dbReference type="InterPro" id="IPR036388">
    <property type="entry name" value="WH-like_DNA-bd_sf"/>
</dbReference>
<protein>
    <submittedName>
        <fullName evidence="5">LuxR family transcriptional regulator</fullName>
    </submittedName>
</protein>
<evidence type="ECO:0000259" key="4">
    <source>
        <dbReference type="PROSITE" id="PS50043"/>
    </source>
</evidence>
<accession>A0A3G8F3Z4</accession>
<keyword evidence="6" id="KW-1185">Reference proteome</keyword>
<dbReference type="CDD" id="cd06170">
    <property type="entry name" value="LuxR_C_like"/>
    <property type="match status" value="1"/>
</dbReference>
<dbReference type="PROSITE" id="PS00622">
    <property type="entry name" value="HTH_LUXR_1"/>
    <property type="match status" value="1"/>
</dbReference>
<evidence type="ECO:0000256" key="3">
    <source>
        <dbReference type="ARBA" id="ARBA00023163"/>
    </source>
</evidence>
<dbReference type="RefSeq" id="YP_009816631.1">
    <property type="nucleotide sequence ID" value="NC_048109.1"/>
</dbReference>
<evidence type="ECO:0000256" key="2">
    <source>
        <dbReference type="ARBA" id="ARBA00023125"/>
    </source>
</evidence>
<dbReference type="GO" id="GO:0003677">
    <property type="term" value="F:DNA binding"/>
    <property type="evidence" value="ECO:0007669"/>
    <property type="project" value="UniProtKB-KW"/>
</dbReference>
<dbReference type="PANTHER" id="PTHR44688">
    <property type="entry name" value="DNA-BINDING TRANSCRIPTIONAL ACTIVATOR DEVR_DOSR"/>
    <property type="match status" value="1"/>
</dbReference>
<dbReference type="EMBL" id="MK034952">
    <property type="protein sequence ID" value="AZF87870.1"/>
    <property type="molecule type" value="Genomic_DNA"/>
</dbReference>
<evidence type="ECO:0000313" key="6">
    <source>
        <dbReference type="Proteomes" id="UP000279248"/>
    </source>
</evidence>
<keyword evidence="2" id="KW-0238">DNA-binding</keyword>
<dbReference type="SMART" id="SM00421">
    <property type="entry name" value="HTH_LUXR"/>
    <property type="match status" value="1"/>
</dbReference>
<dbReference type="InterPro" id="IPR000792">
    <property type="entry name" value="Tscrpt_reg_LuxR_C"/>
</dbReference>
<organism evidence="5 6">
    <name type="scientific">Pseudomonas phage Dobby</name>
    <dbReference type="NCBI Taxonomy" id="2483611"/>
    <lineage>
        <taxon>Viruses</taxon>
        <taxon>Duplodnaviria</taxon>
        <taxon>Heunggongvirae</taxon>
        <taxon>Uroviricota</taxon>
        <taxon>Caudoviricetes</taxon>
        <taxon>Peduoviridae</taxon>
        <taxon>Citexvirus</taxon>
        <taxon>Citexvirus dobby</taxon>
    </lineage>
</organism>
<keyword evidence="3" id="KW-0804">Transcription</keyword>